<dbReference type="AlphaFoldDB" id="A0A1X6MZF3"/>
<dbReference type="GO" id="GO:0071949">
    <property type="term" value="F:FAD binding"/>
    <property type="evidence" value="ECO:0007669"/>
    <property type="project" value="InterPro"/>
</dbReference>
<dbReference type="EMBL" id="KZ110598">
    <property type="protein sequence ID" value="OSX61751.1"/>
    <property type="molecule type" value="Genomic_DNA"/>
</dbReference>
<comment type="cofactor">
    <cofactor evidence="1">
        <name>FAD</name>
        <dbReference type="ChEBI" id="CHEBI:57692"/>
    </cofactor>
</comment>
<evidence type="ECO:0000313" key="8">
    <source>
        <dbReference type="EMBL" id="OSX61751.1"/>
    </source>
</evidence>
<accession>A0A1X6MZF3</accession>
<dbReference type="Pfam" id="PF01494">
    <property type="entry name" value="FAD_binding_3"/>
    <property type="match status" value="1"/>
</dbReference>
<evidence type="ECO:0000256" key="2">
    <source>
        <dbReference type="ARBA" id="ARBA00007801"/>
    </source>
</evidence>
<dbReference type="Gene3D" id="3.40.30.120">
    <property type="match status" value="1"/>
</dbReference>
<dbReference type="Proteomes" id="UP000194127">
    <property type="component" value="Unassembled WGS sequence"/>
</dbReference>
<dbReference type="OrthoDB" id="2690153at2759"/>
<organism evidence="8 9">
    <name type="scientific">Postia placenta MAD-698-R-SB12</name>
    <dbReference type="NCBI Taxonomy" id="670580"/>
    <lineage>
        <taxon>Eukaryota</taxon>
        <taxon>Fungi</taxon>
        <taxon>Dikarya</taxon>
        <taxon>Basidiomycota</taxon>
        <taxon>Agaricomycotina</taxon>
        <taxon>Agaricomycetes</taxon>
        <taxon>Polyporales</taxon>
        <taxon>Adustoporiaceae</taxon>
        <taxon>Rhodonia</taxon>
    </lineage>
</organism>
<dbReference type="SUPFAM" id="SSF52833">
    <property type="entry name" value="Thioredoxin-like"/>
    <property type="match status" value="1"/>
</dbReference>
<reference evidence="8 9" key="1">
    <citation type="submission" date="2017-04" db="EMBL/GenBank/DDBJ databases">
        <title>Genome Sequence of the Model Brown-Rot Fungus Postia placenta SB12.</title>
        <authorList>
            <consortium name="DOE Joint Genome Institute"/>
            <person name="Gaskell J."/>
            <person name="Kersten P."/>
            <person name="Larrondo L.F."/>
            <person name="Canessa P."/>
            <person name="Martinez D."/>
            <person name="Hibbett D."/>
            <person name="Schmoll M."/>
            <person name="Kubicek C.P."/>
            <person name="Martinez A.T."/>
            <person name="Yadav J."/>
            <person name="Master E."/>
            <person name="Magnuson J.K."/>
            <person name="James T."/>
            <person name="Yaver D."/>
            <person name="Berka R."/>
            <person name="Labutti K."/>
            <person name="Lipzen A."/>
            <person name="Aerts A."/>
            <person name="Barry K."/>
            <person name="Henrissat B."/>
            <person name="Blanchette R."/>
            <person name="Grigoriev I."/>
            <person name="Cullen D."/>
        </authorList>
    </citation>
    <scope>NUCLEOTIDE SEQUENCE [LARGE SCALE GENOMIC DNA]</scope>
    <source>
        <strain evidence="8 9">MAD-698-R-SB12</strain>
    </source>
</reference>
<dbReference type="STRING" id="670580.A0A1X6MZF3"/>
<dbReference type="GO" id="GO:0016709">
    <property type="term" value="F:oxidoreductase activity, acting on paired donors, with incorporation or reduction of molecular oxygen, NAD(P)H as one donor, and incorporation of one atom of oxygen"/>
    <property type="evidence" value="ECO:0007669"/>
    <property type="project" value="UniProtKB-ARBA"/>
</dbReference>
<evidence type="ECO:0000313" key="9">
    <source>
        <dbReference type="Proteomes" id="UP000194127"/>
    </source>
</evidence>
<comment type="similarity">
    <text evidence="2">Belongs to the PheA/TfdB FAD monooxygenase family.</text>
</comment>
<feature type="region of interest" description="Disordered" evidence="6">
    <location>
        <begin position="306"/>
        <end position="334"/>
    </location>
</feature>
<keyword evidence="4" id="KW-0274">FAD</keyword>
<proteinExistence type="inferred from homology"/>
<dbReference type="RefSeq" id="XP_024338545.1">
    <property type="nucleotide sequence ID" value="XM_024485731.1"/>
</dbReference>
<keyword evidence="3" id="KW-0285">Flavoprotein</keyword>
<feature type="compositionally biased region" description="Basic and acidic residues" evidence="6">
    <location>
        <begin position="306"/>
        <end position="317"/>
    </location>
</feature>
<sequence length="467" mass="50983">MSATQPLPVLIVRIIDRDQQFHIGQRGAGIQPRTLEAYNLLGVLPDIVSRGMDLRPLRFYKLPGGVEPSKTFNMFPLEDPTPGTPYINTRVLGQAKAEQVLREHLATYGCHVERGTELCSFEQNTEHVVAHLVKRDGDEEIAETVICSWLVGTDGARGIVRKHLGLTFLGEALAGQIVFGEIVVKNLTRDYWHCWGEFGSKMAILRPTEDDEIYNFIVSGNIDLEKIYEDYDTLVQTLKEISDRQDLIFGEIKSKSNNSPNVRVVNKFSEGRVFVAGDAAHVHSPTGGQMLGVNYRWSSILLDERHPQQTSGKEKPLIDAYGTNTSDGLHAGDRAPDATGLAVVETGNVGAETTSLFRIFSSTRHTVLIFSSDSDQITAVLKLAKKLLSRFVRTVVVLPRDSAPLSATSGADVVCIDQDGHGYTGYSAGTEGATVAVVRPDGVVGALVGGPTGLETYFRNVFSNVKA</sequence>
<dbReference type="PANTHER" id="PTHR43004">
    <property type="entry name" value="TRK SYSTEM POTASSIUM UPTAKE PROTEIN"/>
    <property type="match status" value="1"/>
</dbReference>
<evidence type="ECO:0000256" key="4">
    <source>
        <dbReference type="ARBA" id="ARBA00022827"/>
    </source>
</evidence>
<dbReference type="InterPro" id="IPR036188">
    <property type="entry name" value="FAD/NAD-bd_sf"/>
</dbReference>
<dbReference type="Gene3D" id="3.50.50.60">
    <property type="entry name" value="FAD/NAD(P)-binding domain"/>
    <property type="match status" value="1"/>
</dbReference>
<dbReference type="InterPro" id="IPR002938">
    <property type="entry name" value="FAD-bd"/>
</dbReference>
<feature type="domain" description="FAD-binding" evidence="7">
    <location>
        <begin position="12"/>
        <end position="289"/>
    </location>
</feature>
<gene>
    <name evidence="8" type="ORF">POSPLADRAFT_1144775</name>
</gene>
<dbReference type="InterPro" id="IPR036249">
    <property type="entry name" value="Thioredoxin-like_sf"/>
</dbReference>
<keyword evidence="9" id="KW-1185">Reference proteome</keyword>
<keyword evidence="5" id="KW-0560">Oxidoreductase</keyword>
<dbReference type="SUPFAM" id="SSF51905">
    <property type="entry name" value="FAD/NAD(P)-binding domain"/>
    <property type="match status" value="1"/>
</dbReference>
<protein>
    <recommendedName>
        <fullName evidence="7">FAD-binding domain-containing protein</fullName>
    </recommendedName>
</protein>
<dbReference type="PRINTS" id="PR00420">
    <property type="entry name" value="RNGMNOXGNASE"/>
</dbReference>
<evidence type="ECO:0000259" key="7">
    <source>
        <dbReference type="Pfam" id="PF01494"/>
    </source>
</evidence>
<evidence type="ECO:0000256" key="6">
    <source>
        <dbReference type="SAM" id="MobiDB-lite"/>
    </source>
</evidence>
<evidence type="ECO:0000256" key="1">
    <source>
        <dbReference type="ARBA" id="ARBA00001974"/>
    </source>
</evidence>
<dbReference type="GeneID" id="36330680"/>
<dbReference type="InterPro" id="IPR050641">
    <property type="entry name" value="RIFMO-like"/>
</dbReference>
<dbReference type="Gene3D" id="3.30.70.2450">
    <property type="match status" value="1"/>
</dbReference>
<dbReference type="PANTHER" id="PTHR43004:SF19">
    <property type="entry name" value="BINDING MONOOXYGENASE, PUTATIVE (JCVI)-RELATED"/>
    <property type="match status" value="1"/>
</dbReference>
<name>A0A1X6MZF3_9APHY</name>
<evidence type="ECO:0000256" key="5">
    <source>
        <dbReference type="ARBA" id="ARBA00023002"/>
    </source>
</evidence>
<evidence type="ECO:0000256" key="3">
    <source>
        <dbReference type="ARBA" id="ARBA00022630"/>
    </source>
</evidence>